<dbReference type="AlphaFoldDB" id="A0AA39TH00"/>
<evidence type="ECO:0000256" key="2">
    <source>
        <dbReference type="SAM" id="SignalP"/>
    </source>
</evidence>
<dbReference type="InterPro" id="IPR036047">
    <property type="entry name" value="F-box-like_dom_sf"/>
</dbReference>
<reference evidence="4" key="1">
    <citation type="submission" date="2023-06" db="EMBL/GenBank/DDBJ databases">
        <title>Genome-scale phylogeny and comparative genomics of the fungal order Sordariales.</title>
        <authorList>
            <consortium name="Lawrence Berkeley National Laboratory"/>
            <person name="Hensen N."/>
            <person name="Bonometti L."/>
            <person name="Westerberg I."/>
            <person name="Brannstrom I.O."/>
            <person name="Guillou S."/>
            <person name="Cros-Aarteil S."/>
            <person name="Calhoun S."/>
            <person name="Haridas S."/>
            <person name="Kuo A."/>
            <person name="Mondo S."/>
            <person name="Pangilinan J."/>
            <person name="Riley R."/>
            <person name="LaButti K."/>
            <person name="Andreopoulos B."/>
            <person name="Lipzen A."/>
            <person name="Chen C."/>
            <person name="Yanf M."/>
            <person name="Daum C."/>
            <person name="Ng V."/>
            <person name="Clum A."/>
            <person name="Steindorff A."/>
            <person name="Ohm R."/>
            <person name="Martin F."/>
            <person name="Silar P."/>
            <person name="Natvig D."/>
            <person name="Lalanne C."/>
            <person name="Gautier V."/>
            <person name="Ament-velasquez S.L."/>
            <person name="Kruys A."/>
            <person name="Hutchinson M.I."/>
            <person name="Powell A.J."/>
            <person name="Barry K."/>
            <person name="Miller A.N."/>
            <person name="Grigoriev I.V."/>
            <person name="Debuchy R."/>
            <person name="Gladieux P."/>
            <person name="Thoren M.H."/>
            <person name="Johannesson H."/>
        </authorList>
    </citation>
    <scope>NUCLEOTIDE SEQUENCE</scope>
    <source>
        <strain evidence="4">SMH3391-2</strain>
    </source>
</reference>
<name>A0AA39TH00_9PEZI</name>
<keyword evidence="5" id="KW-1185">Reference proteome</keyword>
<comment type="caution">
    <text evidence="4">The sequence shown here is derived from an EMBL/GenBank/DDBJ whole genome shotgun (WGS) entry which is preliminary data.</text>
</comment>
<evidence type="ECO:0000313" key="5">
    <source>
        <dbReference type="Proteomes" id="UP001174934"/>
    </source>
</evidence>
<feature type="chain" id="PRO_5041346523" description="F-box domain-containing protein" evidence="2">
    <location>
        <begin position="20"/>
        <end position="517"/>
    </location>
</feature>
<dbReference type="EMBL" id="JAULSR010000010">
    <property type="protein sequence ID" value="KAK0610642.1"/>
    <property type="molecule type" value="Genomic_DNA"/>
</dbReference>
<organism evidence="4 5">
    <name type="scientific">Bombardia bombarda</name>
    <dbReference type="NCBI Taxonomy" id="252184"/>
    <lineage>
        <taxon>Eukaryota</taxon>
        <taxon>Fungi</taxon>
        <taxon>Dikarya</taxon>
        <taxon>Ascomycota</taxon>
        <taxon>Pezizomycotina</taxon>
        <taxon>Sordariomycetes</taxon>
        <taxon>Sordariomycetidae</taxon>
        <taxon>Sordariales</taxon>
        <taxon>Lasiosphaeriaceae</taxon>
        <taxon>Bombardia</taxon>
    </lineage>
</organism>
<evidence type="ECO:0000313" key="4">
    <source>
        <dbReference type="EMBL" id="KAK0610642.1"/>
    </source>
</evidence>
<gene>
    <name evidence="4" type="ORF">B0T17DRAFT_512129</name>
</gene>
<protein>
    <recommendedName>
        <fullName evidence="3">F-box domain-containing protein</fullName>
    </recommendedName>
</protein>
<dbReference type="InterPro" id="IPR001810">
    <property type="entry name" value="F-box_dom"/>
</dbReference>
<accession>A0AA39TH00</accession>
<proteinExistence type="predicted"/>
<feature type="domain" description="F-box" evidence="3">
    <location>
        <begin position="131"/>
        <end position="180"/>
    </location>
</feature>
<dbReference type="PROSITE" id="PS50181">
    <property type="entry name" value="FBOX"/>
    <property type="match status" value="1"/>
</dbReference>
<keyword evidence="2" id="KW-0732">Signal</keyword>
<dbReference type="Proteomes" id="UP001174934">
    <property type="component" value="Unassembled WGS sequence"/>
</dbReference>
<feature type="signal peptide" evidence="2">
    <location>
        <begin position="1"/>
        <end position="19"/>
    </location>
</feature>
<dbReference type="SUPFAM" id="SSF81383">
    <property type="entry name" value="F-box domain"/>
    <property type="match status" value="1"/>
</dbReference>
<dbReference type="Pfam" id="PF12937">
    <property type="entry name" value="F-box-like"/>
    <property type="match status" value="1"/>
</dbReference>
<evidence type="ECO:0000259" key="3">
    <source>
        <dbReference type="PROSITE" id="PS50181"/>
    </source>
</evidence>
<evidence type="ECO:0000256" key="1">
    <source>
        <dbReference type="SAM" id="MobiDB-lite"/>
    </source>
</evidence>
<feature type="compositionally biased region" description="Polar residues" evidence="1">
    <location>
        <begin position="33"/>
        <end position="47"/>
    </location>
</feature>
<feature type="region of interest" description="Disordered" evidence="1">
    <location>
        <begin position="19"/>
        <end position="80"/>
    </location>
</feature>
<dbReference type="Gene3D" id="1.20.1280.50">
    <property type="match status" value="1"/>
</dbReference>
<sequence length="517" mass="58951">MPTFISTLLMLSTIAHRQASRRKEGYPDPQATAHDNWQSGGPKQFQASHGREKKASSFCLPGPWPKARQERTSNTRKQNPIGLVRRKALLDAAQTPKTIYRDREPVRAEDLDKRRRWLPSVEDSNGRKCRDCPIYQLPNELLIAIVEYLDLEDLWALSATSRLFIELFSDQLFSHYWEPEENAKSWAGQDLVWKSLRAVQRVSFAKGQGFLKETARVLSDVLYCSGCHVVHECLGFSARQRDISVPETKRICIGHEGRLRLCSHKSVSWDDLMIPSAPTARGKLGKRQPVVQLTSEFRCLHPSHRHGVETSTPTSYSGIVSPSKTVSCFPTLTVFRGISAAKDRDPFVDMVRRSKMHMFDLDPDRPITMRDLERHLELRGHRSRKIVDSSDFEFRTPPSVLADEMRVLWSPFASSVPQAECLHRAKRDKSYAGWPLRPGAAHSSICRAKSRNTPHPWSREGTSVSLEVLQEARGPDGVLAYDRMTMVDPQSWGMNEDEDTRGMAWCNSRQCHTNSWY</sequence>